<dbReference type="Gene3D" id="3.40.50.150">
    <property type="entry name" value="Vaccinia Virus protein VP39"/>
    <property type="match status" value="1"/>
</dbReference>
<accession>A0A329LZG9</accession>
<dbReference type="Pfam" id="PF08241">
    <property type="entry name" value="Methyltransf_11"/>
    <property type="match status" value="1"/>
</dbReference>
<dbReference type="GO" id="GO:0008757">
    <property type="term" value="F:S-adenosylmethionine-dependent methyltransferase activity"/>
    <property type="evidence" value="ECO:0007669"/>
    <property type="project" value="InterPro"/>
</dbReference>
<dbReference type="RefSeq" id="WP_113035589.1">
    <property type="nucleotide sequence ID" value="NZ_QMFB01000032.1"/>
</dbReference>
<protein>
    <submittedName>
        <fullName evidence="2">Class I SAM-dependent methyltransferase</fullName>
    </submittedName>
</protein>
<dbReference type="AlphaFoldDB" id="A0A329LZG9"/>
<evidence type="ECO:0000313" key="2">
    <source>
        <dbReference type="EMBL" id="RAV12700.1"/>
    </source>
</evidence>
<dbReference type="InterPro" id="IPR029063">
    <property type="entry name" value="SAM-dependent_MTases_sf"/>
</dbReference>
<reference evidence="2 3" key="1">
    <citation type="journal article" date="2009" name="Int. J. Syst. Evol. Microbiol.">
        <title>Paenibacillus contaminans sp. nov., isolated from a contaminated laboratory plate.</title>
        <authorList>
            <person name="Chou J.H."/>
            <person name="Lee J.H."/>
            <person name="Lin M.C."/>
            <person name="Chang P.S."/>
            <person name="Arun A.B."/>
            <person name="Young C.C."/>
            <person name="Chen W.M."/>
        </authorList>
    </citation>
    <scope>NUCLEOTIDE SEQUENCE [LARGE SCALE GENOMIC DNA]</scope>
    <source>
        <strain evidence="2 3">CKOBP-6</strain>
    </source>
</reference>
<dbReference type="SUPFAM" id="SSF53335">
    <property type="entry name" value="S-adenosyl-L-methionine-dependent methyltransferases"/>
    <property type="match status" value="1"/>
</dbReference>
<dbReference type="OrthoDB" id="9784101at2"/>
<dbReference type="CDD" id="cd02440">
    <property type="entry name" value="AdoMet_MTases"/>
    <property type="match status" value="1"/>
</dbReference>
<evidence type="ECO:0000313" key="3">
    <source>
        <dbReference type="Proteomes" id="UP000250369"/>
    </source>
</evidence>
<dbReference type="EMBL" id="QMFB01000032">
    <property type="protein sequence ID" value="RAV12700.1"/>
    <property type="molecule type" value="Genomic_DNA"/>
</dbReference>
<comment type="caution">
    <text evidence="2">The sequence shown here is derived from an EMBL/GenBank/DDBJ whole genome shotgun (WGS) entry which is preliminary data.</text>
</comment>
<keyword evidence="3" id="KW-1185">Reference proteome</keyword>
<dbReference type="Proteomes" id="UP000250369">
    <property type="component" value="Unassembled WGS sequence"/>
</dbReference>
<name>A0A329LZG9_9BACL</name>
<keyword evidence="2" id="KW-0489">Methyltransferase</keyword>
<gene>
    <name evidence="2" type="ORF">DQG23_34155</name>
</gene>
<sequence length="236" mass="25635">MPSHEEIYACHAEQYQKLIAGADCEGNITAVIADICPADGLDVVDLGAGTGRLSCLLAPAAKSVTAVDLSPAMLEVTKARLAAQGLSYWHAVTADHRSLPLADNSADLIVSGWSVCYIANSTVPEWQEQLGQAVSEMKRVLRPGGTIVLFETLGTGTDKPQAPDILQGYYDSLKRVHGFSHTWIRTDYRFADAAEAEELTRFFFGDELGDRVAAGEFGEGGFVPERTGVWWLRMWA</sequence>
<keyword evidence="2" id="KW-0808">Transferase</keyword>
<proteinExistence type="predicted"/>
<organism evidence="2 3">
    <name type="scientific">Paenibacillus contaminans</name>
    <dbReference type="NCBI Taxonomy" id="450362"/>
    <lineage>
        <taxon>Bacteria</taxon>
        <taxon>Bacillati</taxon>
        <taxon>Bacillota</taxon>
        <taxon>Bacilli</taxon>
        <taxon>Bacillales</taxon>
        <taxon>Paenibacillaceae</taxon>
        <taxon>Paenibacillus</taxon>
    </lineage>
</organism>
<dbReference type="InterPro" id="IPR013216">
    <property type="entry name" value="Methyltransf_11"/>
</dbReference>
<dbReference type="GO" id="GO:0032259">
    <property type="term" value="P:methylation"/>
    <property type="evidence" value="ECO:0007669"/>
    <property type="project" value="UniProtKB-KW"/>
</dbReference>
<dbReference type="PANTHER" id="PTHR42912">
    <property type="entry name" value="METHYLTRANSFERASE"/>
    <property type="match status" value="1"/>
</dbReference>
<feature type="domain" description="Methyltransferase type 11" evidence="1">
    <location>
        <begin position="44"/>
        <end position="149"/>
    </location>
</feature>
<evidence type="ECO:0000259" key="1">
    <source>
        <dbReference type="Pfam" id="PF08241"/>
    </source>
</evidence>
<dbReference type="InterPro" id="IPR050508">
    <property type="entry name" value="Methyltransf_Superfamily"/>
</dbReference>